<dbReference type="EMBL" id="JACMSC010000005">
    <property type="protein sequence ID" value="KAG6521769.1"/>
    <property type="molecule type" value="Genomic_DNA"/>
</dbReference>
<dbReference type="Proteomes" id="UP000734854">
    <property type="component" value="Unassembled WGS sequence"/>
</dbReference>
<sequence length="730" mass="82971">MKKYQAMGCSESKVKQQKAVALCRGRADLLAAAIRHRDALAAAHADYSRSLFSFSSSLHRLLRSPSSSPVIPIHLPTLSKPEPFPPLKQPVSSAPRHSYSSSHIKFLPSDSDDFDDDDSPLHSGGSSPLHCLDHHYETVFCARSQPPPVPSISGSQQSQRYETVQVSSFDAAYPSYEESYRCFSRNYDSVNEFFCLSSPILAMPPSDTTEASAVGRSSSSTVPPPPPPLTTSALDFLNPFETSEAYKSHFYTPSWSSRGEREEEGIPDLEEEEVQEVVEEAYGQNPVAFSHVECSPATTYNCREEVVDKNVIEDRPEKSQMEQNDVTEKMVIFHETTGEIKAQFEKAWQSAAELSKLLELGKHQYHPKHSLYQVSSRAINATPPRLSYGVLDFDADKVTDSRSLASTLQKLYIWERKLYHESEEKMRLLLRRRHEELRCLVDKGAEAHKVDSTRTVIKKLSTKIRIAIQVVHSISKKINRLRDEELQPRTTELVRGLARMWNILLKCHQMQCKEISETKRLGLVVSAGGLSTNHADEIMQLELEMIKWTCSFSSWINAQNNFVKALNAWLVLYLNCEYKLDATIDRVPPHSPRRMGAPPVFIIYSCWSQVMDRTSRSEVLESMQSLTAATHRQWVHQNVEQRESMAEIKDMHKWLRTLKKNQKNRDKEVSSLLDKKLALAPTYTALCNIDEESRVDSGLKRMLEIMKDFAASSVKAYQELSELCEEHRIN</sequence>
<feature type="domain" description="DUF630" evidence="3">
    <location>
        <begin position="7"/>
        <end position="61"/>
    </location>
</feature>
<evidence type="ECO:0000313" key="4">
    <source>
        <dbReference type="EMBL" id="KAG6521769.1"/>
    </source>
</evidence>
<organism evidence="4 5">
    <name type="scientific">Zingiber officinale</name>
    <name type="common">Ginger</name>
    <name type="synonym">Amomum zingiber</name>
    <dbReference type="NCBI Taxonomy" id="94328"/>
    <lineage>
        <taxon>Eukaryota</taxon>
        <taxon>Viridiplantae</taxon>
        <taxon>Streptophyta</taxon>
        <taxon>Embryophyta</taxon>
        <taxon>Tracheophyta</taxon>
        <taxon>Spermatophyta</taxon>
        <taxon>Magnoliopsida</taxon>
        <taxon>Liliopsida</taxon>
        <taxon>Zingiberales</taxon>
        <taxon>Zingiberaceae</taxon>
        <taxon>Zingiber</taxon>
    </lineage>
</organism>
<proteinExistence type="predicted"/>
<gene>
    <name evidence="4" type="ORF">ZIOFF_018895</name>
</gene>
<dbReference type="InterPro" id="IPR006868">
    <property type="entry name" value="DUF630"/>
</dbReference>
<evidence type="ECO:0000259" key="3">
    <source>
        <dbReference type="Pfam" id="PF04783"/>
    </source>
</evidence>
<dbReference type="InterPro" id="IPR006867">
    <property type="entry name" value="DUF632"/>
</dbReference>
<accession>A0A8J5H6V8</accession>
<dbReference type="PANTHER" id="PTHR21450">
    <property type="entry name" value="PROTEIN ALTERED PHOSPHATE STARVATION RESPONSE 1"/>
    <property type="match status" value="1"/>
</dbReference>
<dbReference type="PANTHER" id="PTHR21450:SF41">
    <property type="entry name" value="RNA POLYMERASE SUBUNIT BETA, PUTATIVE (DUF630 AND DUF632)-RELATED"/>
    <property type="match status" value="1"/>
</dbReference>
<evidence type="ECO:0000256" key="1">
    <source>
        <dbReference type="SAM" id="MobiDB-lite"/>
    </source>
</evidence>
<reference evidence="4 5" key="1">
    <citation type="submission" date="2020-08" db="EMBL/GenBank/DDBJ databases">
        <title>Plant Genome Project.</title>
        <authorList>
            <person name="Zhang R.-G."/>
        </authorList>
    </citation>
    <scope>NUCLEOTIDE SEQUENCE [LARGE SCALE GENOMIC DNA]</scope>
    <source>
        <tissue evidence="4">Rhizome</tissue>
    </source>
</reference>
<dbReference type="Pfam" id="PF04783">
    <property type="entry name" value="DUF630"/>
    <property type="match status" value="1"/>
</dbReference>
<evidence type="ECO:0000313" key="5">
    <source>
        <dbReference type="Proteomes" id="UP000734854"/>
    </source>
</evidence>
<dbReference type="Pfam" id="PF04782">
    <property type="entry name" value="DUF632"/>
    <property type="match status" value="1"/>
</dbReference>
<comment type="caution">
    <text evidence="4">The sequence shown here is derived from an EMBL/GenBank/DDBJ whole genome shotgun (WGS) entry which is preliminary data.</text>
</comment>
<feature type="domain" description="DUF632" evidence="2">
    <location>
        <begin position="334"/>
        <end position="631"/>
    </location>
</feature>
<feature type="region of interest" description="Disordered" evidence="1">
    <location>
        <begin position="79"/>
        <end position="100"/>
    </location>
</feature>
<feature type="region of interest" description="Disordered" evidence="1">
    <location>
        <begin position="207"/>
        <end position="227"/>
    </location>
</feature>
<keyword evidence="5" id="KW-1185">Reference proteome</keyword>
<protein>
    <recommendedName>
        <fullName evidence="6">Nitrate regulatory gene2 protein</fullName>
    </recommendedName>
</protein>
<evidence type="ECO:0008006" key="6">
    <source>
        <dbReference type="Google" id="ProtNLM"/>
    </source>
</evidence>
<evidence type="ECO:0000259" key="2">
    <source>
        <dbReference type="Pfam" id="PF04782"/>
    </source>
</evidence>
<dbReference type="AlphaFoldDB" id="A0A8J5H6V8"/>
<name>A0A8J5H6V8_ZINOF</name>